<proteinExistence type="predicted"/>
<evidence type="ECO:0000256" key="1">
    <source>
        <dbReference type="SAM" id="MobiDB-lite"/>
    </source>
</evidence>
<organism evidence="2 3">
    <name type="scientific">Seminavis robusta</name>
    <dbReference type="NCBI Taxonomy" id="568900"/>
    <lineage>
        <taxon>Eukaryota</taxon>
        <taxon>Sar</taxon>
        <taxon>Stramenopiles</taxon>
        <taxon>Ochrophyta</taxon>
        <taxon>Bacillariophyta</taxon>
        <taxon>Bacillariophyceae</taxon>
        <taxon>Bacillariophycidae</taxon>
        <taxon>Naviculales</taxon>
        <taxon>Naviculaceae</taxon>
        <taxon>Seminavis</taxon>
    </lineage>
</organism>
<feature type="compositionally biased region" description="Low complexity" evidence="1">
    <location>
        <begin position="1"/>
        <end position="15"/>
    </location>
</feature>
<reference evidence="2" key="1">
    <citation type="submission" date="2020-06" db="EMBL/GenBank/DDBJ databases">
        <authorList>
            <consortium name="Plant Systems Biology data submission"/>
        </authorList>
    </citation>
    <scope>NUCLEOTIDE SEQUENCE</scope>
    <source>
        <strain evidence="2">D6</strain>
    </source>
</reference>
<dbReference type="EMBL" id="CAICTM010000175">
    <property type="protein sequence ID" value="CAB9503765.1"/>
    <property type="molecule type" value="Genomic_DNA"/>
</dbReference>
<protein>
    <submittedName>
        <fullName evidence="2">Histidine kinase</fullName>
    </submittedName>
</protein>
<keyword evidence="2" id="KW-0808">Transferase</keyword>
<dbReference type="GO" id="GO:0016301">
    <property type="term" value="F:kinase activity"/>
    <property type="evidence" value="ECO:0007669"/>
    <property type="project" value="UniProtKB-KW"/>
</dbReference>
<sequence length="158" mass="18121">MSNQQPQEEQQQQQQVDSTPPPREEDEEEEKSETPPQAYDPERVYTPEQLEVLNVLVHPIWIFDFCDRRMRWANEAGLEMWNASSLEELQNRDFNDISGAAAKRMEDFLVQCDLGLNMTEQWTMYPKGKAVTVHISVSLASGELHPSILPFSVQGLGD</sequence>
<name>A0A9N8DNF5_9STRA</name>
<evidence type="ECO:0000313" key="2">
    <source>
        <dbReference type="EMBL" id="CAB9503765.1"/>
    </source>
</evidence>
<keyword evidence="2" id="KW-0418">Kinase</keyword>
<comment type="caution">
    <text evidence="2">The sequence shown here is derived from an EMBL/GenBank/DDBJ whole genome shotgun (WGS) entry which is preliminary data.</text>
</comment>
<gene>
    <name evidence="2" type="ORF">SEMRO_176_G077200.1</name>
</gene>
<keyword evidence="3" id="KW-1185">Reference proteome</keyword>
<accession>A0A9N8DNF5</accession>
<evidence type="ECO:0000313" key="3">
    <source>
        <dbReference type="Proteomes" id="UP001153069"/>
    </source>
</evidence>
<dbReference type="AlphaFoldDB" id="A0A9N8DNF5"/>
<feature type="region of interest" description="Disordered" evidence="1">
    <location>
        <begin position="1"/>
        <end position="42"/>
    </location>
</feature>
<dbReference type="Proteomes" id="UP001153069">
    <property type="component" value="Unassembled WGS sequence"/>
</dbReference>